<feature type="transmembrane region" description="Helical" evidence="1">
    <location>
        <begin position="50"/>
        <end position="70"/>
    </location>
</feature>
<dbReference type="PANTHER" id="PTHR18640">
    <property type="entry name" value="SOLUTE CARRIER FAMILY 10 MEMBER 7"/>
    <property type="match status" value="1"/>
</dbReference>
<feature type="transmembrane region" description="Helical" evidence="1">
    <location>
        <begin position="264"/>
        <end position="290"/>
    </location>
</feature>
<evidence type="ECO:0000256" key="1">
    <source>
        <dbReference type="SAM" id="Phobius"/>
    </source>
</evidence>
<keyword evidence="3" id="KW-1185">Reference proteome</keyword>
<keyword evidence="1" id="KW-0812">Transmembrane</keyword>
<accession>A0A1G4JGD1</accession>
<dbReference type="Gene3D" id="1.20.1530.20">
    <property type="match status" value="1"/>
</dbReference>
<name>A0A1G4JGD1_9SACH</name>
<keyword evidence="1" id="KW-1133">Transmembrane helix</keyword>
<dbReference type="Proteomes" id="UP000191024">
    <property type="component" value="Chromosome D"/>
</dbReference>
<dbReference type="InterPro" id="IPR038770">
    <property type="entry name" value="Na+/solute_symporter_sf"/>
</dbReference>
<feature type="transmembrane region" description="Helical" evidence="1">
    <location>
        <begin position="154"/>
        <end position="173"/>
    </location>
</feature>
<sequence>MNADLKGLKKFFKDKANFVLSQWFFIALAVLIVIARFAPNFARNGGLIKAEYTIGYGVVALIFLQSGLSMSTKSMCLNLFNWRAHVVMLVLSFLVTSSILFGFCYAIRSSGDETIDKWVLVGMIMMGASPTTVASNVIMTRSAGGNDLLSLCEVFIGNVLGGFLTPAIAQMYLNTPLFKFGNPTQNSSMRELYASVMKQIGCSVLVPLFVGQVVQNIFPQQVKWTLSTFKLNKLGSICLLLIMFSSYSTAFYQHAFTSVSHVCIIFILLFNLGIYLFFSVICFFCARPFWVPRIFPAELSNESSRFYRLNYEFFRPFFYGRKDTVAILYCGPAKTAALGVWLITAQYGSDFPQLGKLLVPFVLYQSEQVVAAKLLVPLVRKWALKEVESDERNMNSGETSSLKSSISR</sequence>
<protein>
    <submittedName>
        <fullName evidence="2">LAMI_0D13366g1_1</fullName>
    </submittedName>
</protein>
<keyword evidence="1" id="KW-0472">Membrane</keyword>
<dbReference type="PIRSF" id="PIRSF026166">
    <property type="entry name" value="UCP026166"/>
    <property type="match status" value="1"/>
</dbReference>
<proteinExistence type="predicted"/>
<dbReference type="STRING" id="1230905.A0A1G4JGD1"/>
<organism evidence="2 3">
    <name type="scientific">Lachancea mirantina</name>
    <dbReference type="NCBI Taxonomy" id="1230905"/>
    <lineage>
        <taxon>Eukaryota</taxon>
        <taxon>Fungi</taxon>
        <taxon>Dikarya</taxon>
        <taxon>Ascomycota</taxon>
        <taxon>Saccharomycotina</taxon>
        <taxon>Saccharomycetes</taxon>
        <taxon>Saccharomycetales</taxon>
        <taxon>Saccharomycetaceae</taxon>
        <taxon>Lachancea</taxon>
    </lineage>
</organism>
<feature type="transmembrane region" description="Helical" evidence="1">
    <location>
        <begin position="82"/>
        <end position="106"/>
    </location>
</feature>
<gene>
    <name evidence="2" type="ORF">LAMI_0D13366G</name>
</gene>
<feature type="transmembrane region" description="Helical" evidence="1">
    <location>
        <begin position="20"/>
        <end position="38"/>
    </location>
</feature>
<dbReference type="InterPro" id="IPR016833">
    <property type="entry name" value="Put_Na-Bile_cotransptr"/>
</dbReference>
<feature type="transmembrane region" description="Helical" evidence="1">
    <location>
        <begin position="234"/>
        <end position="252"/>
    </location>
</feature>
<dbReference type="Pfam" id="PF13593">
    <property type="entry name" value="SBF_like"/>
    <property type="match status" value="1"/>
</dbReference>
<dbReference type="EMBL" id="LT598463">
    <property type="protein sequence ID" value="SCU89377.1"/>
    <property type="molecule type" value="Genomic_DNA"/>
</dbReference>
<evidence type="ECO:0000313" key="2">
    <source>
        <dbReference type="EMBL" id="SCU89377.1"/>
    </source>
</evidence>
<dbReference type="GO" id="GO:0005886">
    <property type="term" value="C:plasma membrane"/>
    <property type="evidence" value="ECO:0007669"/>
    <property type="project" value="TreeGrafter"/>
</dbReference>
<dbReference type="OrthoDB" id="188035at2759"/>
<dbReference type="PANTHER" id="PTHR18640:SF5">
    <property type="entry name" value="SODIUM_BILE ACID COTRANSPORTER 7"/>
    <property type="match status" value="1"/>
</dbReference>
<dbReference type="AlphaFoldDB" id="A0A1G4JGD1"/>
<reference evidence="2 3" key="1">
    <citation type="submission" date="2016-03" db="EMBL/GenBank/DDBJ databases">
        <authorList>
            <person name="Devillers H."/>
        </authorList>
    </citation>
    <scope>NUCLEOTIDE SEQUENCE [LARGE SCALE GENOMIC DNA]</scope>
    <source>
        <strain evidence="2">CBS 11717</strain>
    </source>
</reference>
<evidence type="ECO:0000313" key="3">
    <source>
        <dbReference type="Proteomes" id="UP000191024"/>
    </source>
</evidence>
<feature type="transmembrane region" description="Helical" evidence="1">
    <location>
        <begin position="118"/>
        <end position="139"/>
    </location>
</feature>